<dbReference type="STRING" id="286727.SAMN02982917_5639"/>
<name>A0A1X7HD02_9PROT</name>
<protein>
    <submittedName>
        <fullName evidence="2">Uncharacterized protein</fullName>
    </submittedName>
</protein>
<proteinExistence type="predicted"/>
<feature type="region of interest" description="Disordered" evidence="1">
    <location>
        <begin position="1"/>
        <end position="83"/>
    </location>
</feature>
<evidence type="ECO:0000313" key="2">
    <source>
        <dbReference type="EMBL" id="SMF83926.1"/>
    </source>
</evidence>
<gene>
    <name evidence="2" type="ORF">SAMN02982917_5639</name>
</gene>
<evidence type="ECO:0000313" key="3">
    <source>
        <dbReference type="Proteomes" id="UP000192936"/>
    </source>
</evidence>
<reference evidence="2 3" key="1">
    <citation type="submission" date="2017-04" db="EMBL/GenBank/DDBJ databases">
        <authorList>
            <person name="Afonso C.L."/>
            <person name="Miller P.J."/>
            <person name="Scott M.A."/>
            <person name="Spackman E."/>
            <person name="Goraichik I."/>
            <person name="Dimitrov K.M."/>
            <person name="Suarez D.L."/>
            <person name="Swayne D.E."/>
        </authorList>
    </citation>
    <scope>NUCLEOTIDE SEQUENCE [LARGE SCALE GENOMIC DNA]</scope>
    <source>
        <strain evidence="2 3">A2P</strain>
    </source>
</reference>
<dbReference type="AlphaFoldDB" id="A0A1X7HD02"/>
<sequence>MAEDPAPPQMAATPPAERSPAPDPEKDTVALQPGQVIAPSAGQSPLRPDDDSAAGAVRVGQGLRPDGTEMVPSEVSRPWLIRQ</sequence>
<accession>A0A1X7HD02</accession>
<dbReference type="EMBL" id="FXAK01000007">
    <property type="protein sequence ID" value="SMF83926.1"/>
    <property type="molecule type" value="Genomic_DNA"/>
</dbReference>
<evidence type="ECO:0000256" key="1">
    <source>
        <dbReference type="SAM" id="MobiDB-lite"/>
    </source>
</evidence>
<dbReference type="Proteomes" id="UP000192936">
    <property type="component" value="Unassembled WGS sequence"/>
</dbReference>
<organism evidence="2 3">
    <name type="scientific">Azospirillum oryzae</name>
    <dbReference type="NCBI Taxonomy" id="286727"/>
    <lineage>
        <taxon>Bacteria</taxon>
        <taxon>Pseudomonadati</taxon>
        <taxon>Pseudomonadota</taxon>
        <taxon>Alphaproteobacteria</taxon>
        <taxon>Rhodospirillales</taxon>
        <taxon>Azospirillaceae</taxon>
        <taxon>Azospirillum</taxon>
    </lineage>
</organism>